<evidence type="ECO:0000313" key="3">
    <source>
        <dbReference type="Proteomes" id="UP001325479"/>
    </source>
</evidence>
<feature type="region of interest" description="Disordered" evidence="1">
    <location>
        <begin position="166"/>
        <end position="196"/>
    </location>
</feature>
<feature type="compositionally biased region" description="Polar residues" evidence="1">
    <location>
        <begin position="1"/>
        <end position="28"/>
    </location>
</feature>
<name>A0ABZ0WG35_9BURK</name>
<dbReference type="Proteomes" id="UP001325479">
    <property type="component" value="Chromosome"/>
</dbReference>
<feature type="region of interest" description="Disordered" evidence="1">
    <location>
        <begin position="1"/>
        <end position="103"/>
    </location>
</feature>
<reference evidence="2 3" key="1">
    <citation type="submission" date="2023-12" db="EMBL/GenBank/DDBJ databases">
        <title>Genome sequencing and assembly of bacterial species from a model synthetic community.</title>
        <authorList>
            <person name="Hogle S.L."/>
        </authorList>
    </citation>
    <scope>NUCLEOTIDE SEQUENCE [LARGE SCALE GENOMIC DNA]</scope>
    <source>
        <strain evidence="2 3">HAMBI 2494</strain>
    </source>
</reference>
<feature type="compositionally biased region" description="Polar residues" evidence="1">
    <location>
        <begin position="176"/>
        <end position="196"/>
    </location>
</feature>
<feature type="compositionally biased region" description="Polar residues" evidence="1">
    <location>
        <begin position="74"/>
        <end position="88"/>
    </location>
</feature>
<organism evidence="2 3">
    <name type="scientific">Paraburkholderia kururiensis</name>
    <dbReference type="NCBI Taxonomy" id="984307"/>
    <lineage>
        <taxon>Bacteria</taxon>
        <taxon>Pseudomonadati</taxon>
        <taxon>Pseudomonadota</taxon>
        <taxon>Betaproteobacteria</taxon>
        <taxon>Burkholderiales</taxon>
        <taxon>Burkholderiaceae</taxon>
        <taxon>Paraburkholderia</taxon>
    </lineage>
</organism>
<dbReference type="RefSeq" id="WP_114814200.1">
    <property type="nucleotide sequence ID" value="NZ_CP139965.1"/>
</dbReference>
<evidence type="ECO:0000256" key="1">
    <source>
        <dbReference type="SAM" id="MobiDB-lite"/>
    </source>
</evidence>
<gene>
    <name evidence="2" type="ORF">U0042_19655</name>
</gene>
<dbReference type="EMBL" id="CP139965">
    <property type="protein sequence ID" value="WQD76304.1"/>
    <property type="molecule type" value="Genomic_DNA"/>
</dbReference>
<feature type="compositionally biased region" description="Polar residues" evidence="1">
    <location>
        <begin position="42"/>
        <end position="55"/>
    </location>
</feature>
<evidence type="ECO:0000313" key="2">
    <source>
        <dbReference type="EMBL" id="WQD76304.1"/>
    </source>
</evidence>
<feature type="compositionally biased region" description="Low complexity" evidence="1">
    <location>
        <begin position="56"/>
        <end position="73"/>
    </location>
</feature>
<keyword evidence="3" id="KW-1185">Reference proteome</keyword>
<proteinExistence type="predicted"/>
<accession>A0ABZ0WG35</accession>
<sequence>MSTNAITTQYLNSQTQPSFETGGSNNAGFTEEILQDIEKLLSDTNSASTPTNLPSTGQLPQQGGATTTGQSQTPYTPVNFSGRPSTAGTGAPNGQGLHDVKINSKAGGEALHLQEDSNGNLYNKSGDSVGVIDSQGNVTLNSGATKEIERLQDGGNPLALLSGHAVKGQTGDGGNVTFSSSDVTVSAGDLNQQNDF</sequence>
<protein>
    <submittedName>
        <fullName evidence="2">Uncharacterized protein</fullName>
    </submittedName>
</protein>